<evidence type="ECO:0000256" key="1">
    <source>
        <dbReference type="SAM" id="SignalP"/>
    </source>
</evidence>
<dbReference type="KEGG" id="pmai:CF386_12555"/>
<gene>
    <name evidence="2" type="ORF">CF386_12555</name>
</gene>
<feature type="chain" id="PRO_5012374917" evidence="1">
    <location>
        <begin position="23"/>
        <end position="67"/>
    </location>
</feature>
<organism evidence="2 3">
    <name type="scientific">Paraphotobacterium marinum</name>
    <dbReference type="NCBI Taxonomy" id="1755811"/>
    <lineage>
        <taxon>Bacteria</taxon>
        <taxon>Pseudomonadati</taxon>
        <taxon>Pseudomonadota</taxon>
        <taxon>Gammaproteobacteria</taxon>
        <taxon>Vibrionales</taxon>
        <taxon>Vibrionaceae</taxon>
        <taxon>Paraphotobacterium</taxon>
    </lineage>
</organism>
<dbReference type="RefSeq" id="WP_089074768.1">
    <property type="nucleotide sequence ID" value="NZ_CBCSAM010000003.1"/>
</dbReference>
<keyword evidence="1" id="KW-0732">Signal</keyword>
<reference evidence="2 3" key="1">
    <citation type="journal article" date="2016" name="Int. J. Syst. Evol. Microbiol.">
        <title>Paraphotobacterium marinum gen. nov., sp. nov., a member of the family Vibrionaceae, isolated from surface seawater.</title>
        <authorList>
            <person name="Huang Z."/>
            <person name="Dong C."/>
            <person name="Shao Z."/>
        </authorList>
    </citation>
    <scope>NUCLEOTIDE SEQUENCE [LARGE SCALE GENOMIC DNA]</scope>
    <source>
        <strain evidence="2 3">NSCS20N07D</strain>
    </source>
</reference>
<accession>A0A220VHX9</accession>
<evidence type="ECO:0000313" key="3">
    <source>
        <dbReference type="Proteomes" id="UP000242175"/>
    </source>
</evidence>
<evidence type="ECO:0000313" key="2">
    <source>
        <dbReference type="EMBL" id="ASK79860.1"/>
    </source>
</evidence>
<dbReference type="AlphaFoldDB" id="A0A220VHX9"/>
<dbReference type="EMBL" id="CP022356">
    <property type="protein sequence ID" value="ASK79860.1"/>
    <property type="molecule type" value="Genomic_DNA"/>
</dbReference>
<protein>
    <submittedName>
        <fullName evidence="2">Uncharacterized protein</fullName>
    </submittedName>
</protein>
<keyword evidence="3" id="KW-1185">Reference proteome</keyword>
<name>A0A220VHX9_9GAMM</name>
<sequence length="67" mass="7473">MKKTLILAVCSIALIGSTVSNAEVVKKVVTSHHGHVKKVVKHNRWGEKVVKKTKCYHGHCKTVKKIK</sequence>
<feature type="signal peptide" evidence="1">
    <location>
        <begin position="1"/>
        <end position="22"/>
    </location>
</feature>
<dbReference type="Proteomes" id="UP000242175">
    <property type="component" value="Chromosome small"/>
</dbReference>
<proteinExistence type="predicted"/>